<dbReference type="Proteomes" id="UP001499895">
    <property type="component" value="Unassembled WGS sequence"/>
</dbReference>
<keyword evidence="2" id="KW-1185">Reference proteome</keyword>
<protein>
    <submittedName>
        <fullName evidence="1">Uncharacterized protein</fullName>
    </submittedName>
</protein>
<accession>A0ABP3KNB2</accession>
<sequence>MVTAVADATANPRTEIRLTRFPSSIVRLGDLAGAIVPLALASAYPHRANAERLVTEGTDPVGPPAKEVRVMLGRHTATLFSSVVRNP</sequence>
<evidence type="ECO:0000313" key="1">
    <source>
        <dbReference type="EMBL" id="GAA0483553.1"/>
    </source>
</evidence>
<proteinExistence type="predicted"/>
<organism evidence="1 2">
    <name type="scientific">Streptomyces stramineus</name>
    <dbReference type="NCBI Taxonomy" id="173861"/>
    <lineage>
        <taxon>Bacteria</taxon>
        <taxon>Bacillati</taxon>
        <taxon>Actinomycetota</taxon>
        <taxon>Actinomycetes</taxon>
        <taxon>Kitasatosporales</taxon>
        <taxon>Streptomycetaceae</taxon>
        <taxon>Streptomyces</taxon>
    </lineage>
</organism>
<reference evidence="2" key="1">
    <citation type="journal article" date="2019" name="Int. J. Syst. Evol. Microbiol.">
        <title>The Global Catalogue of Microorganisms (GCM) 10K type strain sequencing project: providing services to taxonomists for standard genome sequencing and annotation.</title>
        <authorList>
            <consortium name="The Broad Institute Genomics Platform"/>
            <consortium name="The Broad Institute Genome Sequencing Center for Infectious Disease"/>
            <person name="Wu L."/>
            <person name="Ma J."/>
        </authorList>
    </citation>
    <scope>NUCLEOTIDE SEQUENCE [LARGE SCALE GENOMIC DNA]</scope>
    <source>
        <strain evidence="2">JCM 10649</strain>
    </source>
</reference>
<dbReference type="EMBL" id="BAAAHB010000079">
    <property type="protein sequence ID" value="GAA0483553.1"/>
    <property type="molecule type" value="Genomic_DNA"/>
</dbReference>
<evidence type="ECO:0000313" key="2">
    <source>
        <dbReference type="Proteomes" id="UP001499895"/>
    </source>
</evidence>
<comment type="caution">
    <text evidence="1">The sequence shown here is derived from an EMBL/GenBank/DDBJ whole genome shotgun (WGS) entry which is preliminary data.</text>
</comment>
<gene>
    <name evidence="1" type="ORF">GCM10009544_51710</name>
</gene>
<name>A0ABP3KNB2_9ACTN</name>